<dbReference type="GO" id="GO:0004672">
    <property type="term" value="F:protein kinase activity"/>
    <property type="evidence" value="ECO:0007669"/>
    <property type="project" value="InterPro"/>
</dbReference>
<evidence type="ECO:0000313" key="4">
    <source>
        <dbReference type="EMBL" id="OCS87029.1"/>
    </source>
</evidence>
<dbReference type="STRING" id="33978.A6M13_11745"/>
<dbReference type="InterPro" id="IPR000719">
    <property type="entry name" value="Prot_kinase_dom"/>
</dbReference>
<feature type="domain" description="Protein kinase" evidence="3">
    <location>
        <begin position="224"/>
        <end position="588"/>
    </location>
</feature>
<dbReference type="CDD" id="cd05121">
    <property type="entry name" value="ABC1_ADCK3-like"/>
    <property type="match status" value="1"/>
</dbReference>
<evidence type="ECO:0000259" key="3">
    <source>
        <dbReference type="PROSITE" id="PS50011"/>
    </source>
</evidence>
<feature type="transmembrane region" description="Helical" evidence="2">
    <location>
        <begin position="6"/>
        <end position="26"/>
    </location>
</feature>
<dbReference type="Gene3D" id="1.10.510.10">
    <property type="entry name" value="Transferase(Phosphotransferase) domain 1"/>
    <property type="match status" value="1"/>
</dbReference>
<evidence type="ECO:0000313" key="5">
    <source>
        <dbReference type="Proteomes" id="UP000093199"/>
    </source>
</evidence>
<organism evidence="4 5">
    <name type="scientific">Caryophanon tenue</name>
    <dbReference type="NCBI Taxonomy" id="33978"/>
    <lineage>
        <taxon>Bacteria</taxon>
        <taxon>Bacillati</taxon>
        <taxon>Bacillota</taxon>
        <taxon>Bacilli</taxon>
        <taxon>Bacillales</taxon>
        <taxon>Caryophanaceae</taxon>
        <taxon>Caryophanon</taxon>
    </lineage>
</organism>
<dbReference type="SUPFAM" id="SSF56112">
    <property type="entry name" value="Protein kinase-like (PK-like)"/>
    <property type="match status" value="1"/>
</dbReference>
<dbReference type="InterPro" id="IPR011009">
    <property type="entry name" value="Kinase-like_dom_sf"/>
</dbReference>
<dbReference type="PROSITE" id="PS50011">
    <property type="entry name" value="PROTEIN_KINASE_DOM"/>
    <property type="match status" value="1"/>
</dbReference>
<reference evidence="4 5" key="1">
    <citation type="submission" date="2016-07" db="EMBL/GenBank/DDBJ databases">
        <title>Caryophanon tenue genome sequencing.</title>
        <authorList>
            <person name="Verma A."/>
            <person name="Pal Y."/>
            <person name="Krishnamurthi S."/>
        </authorList>
    </citation>
    <scope>NUCLEOTIDE SEQUENCE [LARGE SCALE GENOMIC DNA]</scope>
    <source>
        <strain evidence="4 5">DSM 14152</strain>
    </source>
</reference>
<dbReference type="InterPro" id="IPR050154">
    <property type="entry name" value="UbiB_kinase"/>
</dbReference>
<feature type="transmembrane region" description="Helical" evidence="2">
    <location>
        <begin position="33"/>
        <end position="53"/>
    </location>
</feature>
<evidence type="ECO:0000256" key="1">
    <source>
        <dbReference type="ARBA" id="ARBA00009670"/>
    </source>
</evidence>
<keyword evidence="2" id="KW-0472">Membrane</keyword>
<feature type="transmembrane region" description="Helical" evidence="2">
    <location>
        <begin position="604"/>
        <end position="627"/>
    </location>
</feature>
<protein>
    <submittedName>
        <fullName evidence="4">ABC transporter</fullName>
    </submittedName>
</protein>
<keyword evidence="2" id="KW-0812">Transmembrane</keyword>
<dbReference type="PANTHER" id="PTHR10566">
    <property type="entry name" value="CHAPERONE-ACTIVITY OF BC1 COMPLEX CABC1 -RELATED"/>
    <property type="match status" value="1"/>
</dbReference>
<name>A0A1C0YIV7_9BACL</name>
<dbReference type="PANTHER" id="PTHR10566:SF113">
    <property type="entry name" value="PROTEIN ACTIVITY OF BC1 COMPLEX KINASE 7, CHLOROPLASTIC"/>
    <property type="match status" value="1"/>
</dbReference>
<comment type="similarity">
    <text evidence="1">Belongs to the protein kinase superfamily. ADCK protein kinase family.</text>
</comment>
<gene>
    <name evidence="4" type="ORF">A6M13_11745</name>
</gene>
<keyword evidence="2" id="KW-1133">Transmembrane helix</keyword>
<evidence type="ECO:0000256" key="2">
    <source>
        <dbReference type="SAM" id="Phobius"/>
    </source>
</evidence>
<dbReference type="AlphaFoldDB" id="A0A1C0YIV7"/>
<dbReference type="Pfam" id="PF03109">
    <property type="entry name" value="ABC1"/>
    <property type="match status" value="1"/>
</dbReference>
<dbReference type="EMBL" id="MASJ01000006">
    <property type="protein sequence ID" value="OCS87029.1"/>
    <property type="molecule type" value="Genomic_DNA"/>
</dbReference>
<comment type="caution">
    <text evidence="4">The sequence shown here is derived from an EMBL/GenBank/DDBJ whole genome shotgun (WGS) entry which is preliminary data.</text>
</comment>
<proteinExistence type="inferred from homology"/>
<dbReference type="GO" id="GO:0005524">
    <property type="term" value="F:ATP binding"/>
    <property type="evidence" value="ECO:0007669"/>
    <property type="project" value="InterPro"/>
</dbReference>
<feature type="transmembrane region" description="Helical" evidence="2">
    <location>
        <begin position="633"/>
        <end position="655"/>
    </location>
</feature>
<dbReference type="Proteomes" id="UP000093199">
    <property type="component" value="Unassembled WGS sequence"/>
</dbReference>
<dbReference type="InterPro" id="IPR004147">
    <property type="entry name" value="ABC1_dom"/>
</dbReference>
<keyword evidence="5" id="KW-1185">Reference proteome</keyword>
<accession>A0A1C0YIV7</accession>
<feature type="transmembrane region" description="Helical" evidence="2">
    <location>
        <begin position="73"/>
        <end position="93"/>
    </location>
</feature>
<sequence length="666" mass="76526">MTLTYIEWFIQIGLIGVVIYFITGRLMGAQVNFLRKIISVGLSVVLTTFIYWYTYLRHTNFSDSQQFHIVADASAAIWVGCMLLLSMLFYLLLELVEPMQLKGDADVQHKSLWRRLRSHWRHQRRLREILKVAMTNGLSRTIKYARQPENQRELAIGLRDTLEKSGGIFIKFGQVLSTRKELFPDIFIEELEKLQYSVAPLAPEKVHHILHHELPYKVHDVFAYIDPKPLAAASIGQVHRATLYSGEQVIIKILRPEVKQVLRDDLGLLVDFATWFSTKSSWAASLGFKELAMGFAETMKEEMNFTIELRNTMQLDKALENNIYHIHVPKVYPKYSVKNLLVMEYIEGKSVAEGHQIFAEHQVNRKDFARDVLYSYFEQLLFVGVFHADPHPGNILVDKKTGEPVLLDFGSVGRLAVQQQEGLKLFFMGIQLDEPDVLYDGVTMLVEKIDLSQRDKMEQAISQVLMRITYLDHIPAEELVGMIFELVRDYGLKFKPSVASALRGLVTLEGTLHVIDPTFDFFEEAKDFSAEYMRASFTKPFREPRETKQKLEEELSTILPQLRKIPRRLDKMLQLVEAGKVVLHHDFFSDKQSVNFIRMLFSRIVLLLVGVTFSVISVALLAVSQFIHEAFAVYLNTAAYMGLFLGAILLVRVSVQALRDEKDTKD</sequence>
<dbReference type="RefSeq" id="WP_066543985.1">
    <property type="nucleotide sequence ID" value="NZ_MASJ01000006.1"/>
</dbReference>